<evidence type="ECO:0000313" key="1">
    <source>
        <dbReference type="EMBL" id="KAF6723986.1"/>
    </source>
</evidence>
<name>A0A834CC95_ORYME</name>
<organism evidence="1 2">
    <name type="scientific">Oryzias melastigma</name>
    <name type="common">Marine medaka</name>
    <dbReference type="NCBI Taxonomy" id="30732"/>
    <lineage>
        <taxon>Eukaryota</taxon>
        <taxon>Metazoa</taxon>
        <taxon>Chordata</taxon>
        <taxon>Craniata</taxon>
        <taxon>Vertebrata</taxon>
        <taxon>Euteleostomi</taxon>
        <taxon>Actinopterygii</taxon>
        <taxon>Neopterygii</taxon>
        <taxon>Teleostei</taxon>
        <taxon>Neoteleostei</taxon>
        <taxon>Acanthomorphata</taxon>
        <taxon>Ovalentaria</taxon>
        <taxon>Atherinomorphae</taxon>
        <taxon>Beloniformes</taxon>
        <taxon>Adrianichthyidae</taxon>
        <taxon>Oryziinae</taxon>
        <taxon>Oryzias</taxon>
    </lineage>
</organism>
<evidence type="ECO:0000313" key="2">
    <source>
        <dbReference type="Proteomes" id="UP000646548"/>
    </source>
</evidence>
<dbReference type="Proteomes" id="UP000646548">
    <property type="component" value="Unassembled WGS sequence"/>
</dbReference>
<dbReference type="AlphaFoldDB" id="A0A834CC95"/>
<proteinExistence type="predicted"/>
<protein>
    <submittedName>
        <fullName evidence="1">Uncharacterized protein</fullName>
    </submittedName>
</protein>
<sequence length="83" mass="9584">MTLFEEWENVSLTQWDAICFLFALYSPSPKTSGEHIRDRPAATELTTQLAWGRRRGFHYPVGLHTRLQFPVSRGLMEKEISSS</sequence>
<accession>A0A834CC95</accession>
<gene>
    <name evidence="1" type="ORF">FQA47_004144</name>
</gene>
<reference evidence="1" key="1">
    <citation type="journal article" name="BMC Genomics">
        <title>Long-read sequencing and de novo genome assembly of marine medaka (Oryzias melastigma).</title>
        <authorList>
            <person name="Liang P."/>
            <person name="Saqib H.S.A."/>
            <person name="Ni X."/>
            <person name="Shen Y."/>
        </authorList>
    </citation>
    <scope>NUCLEOTIDE SEQUENCE</scope>
    <source>
        <strain evidence="1">Bigg-433</strain>
    </source>
</reference>
<comment type="caution">
    <text evidence="1">The sequence shown here is derived from an EMBL/GenBank/DDBJ whole genome shotgun (WGS) entry which is preliminary data.</text>
</comment>
<dbReference type="EMBL" id="WKFB01000407">
    <property type="protein sequence ID" value="KAF6723986.1"/>
    <property type="molecule type" value="Genomic_DNA"/>
</dbReference>